<keyword evidence="2" id="KW-1185">Reference proteome</keyword>
<proteinExistence type="predicted"/>
<gene>
    <name evidence="1" type="ORF">AFUS01_LOCUS26907</name>
</gene>
<feature type="non-terminal residue" evidence="1">
    <location>
        <position position="58"/>
    </location>
</feature>
<evidence type="ECO:0000313" key="2">
    <source>
        <dbReference type="Proteomes" id="UP000708208"/>
    </source>
</evidence>
<accession>A0A8J2PI51</accession>
<protein>
    <submittedName>
        <fullName evidence="1">Uncharacterized protein</fullName>
    </submittedName>
</protein>
<dbReference type="Proteomes" id="UP000708208">
    <property type="component" value="Unassembled WGS sequence"/>
</dbReference>
<dbReference type="OrthoDB" id="269822at2759"/>
<comment type="caution">
    <text evidence="1">The sequence shown here is derived from an EMBL/GenBank/DDBJ whole genome shotgun (WGS) entry which is preliminary data.</text>
</comment>
<sequence length="58" mass="6753">DLKFEPITAESLRTEKGFAKATKKQQKELEALRKRHLKERLLIQKNQCTAIEKCVKGK</sequence>
<reference evidence="1" key="1">
    <citation type="submission" date="2021-06" db="EMBL/GenBank/DDBJ databases">
        <authorList>
            <person name="Hodson N. C."/>
            <person name="Mongue J. A."/>
            <person name="Jaron S. K."/>
        </authorList>
    </citation>
    <scope>NUCLEOTIDE SEQUENCE</scope>
</reference>
<evidence type="ECO:0000313" key="1">
    <source>
        <dbReference type="EMBL" id="CAG7816280.1"/>
    </source>
</evidence>
<dbReference type="EMBL" id="CAJVCH010365978">
    <property type="protein sequence ID" value="CAG7816280.1"/>
    <property type="molecule type" value="Genomic_DNA"/>
</dbReference>
<organism evidence="1 2">
    <name type="scientific">Allacma fusca</name>
    <dbReference type="NCBI Taxonomy" id="39272"/>
    <lineage>
        <taxon>Eukaryota</taxon>
        <taxon>Metazoa</taxon>
        <taxon>Ecdysozoa</taxon>
        <taxon>Arthropoda</taxon>
        <taxon>Hexapoda</taxon>
        <taxon>Collembola</taxon>
        <taxon>Symphypleona</taxon>
        <taxon>Sminthuridae</taxon>
        <taxon>Allacma</taxon>
    </lineage>
</organism>
<dbReference type="AlphaFoldDB" id="A0A8J2PI51"/>
<name>A0A8J2PI51_9HEXA</name>
<feature type="non-terminal residue" evidence="1">
    <location>
        <position position="1"/>
    </location>
</feature>